<gene>
    <name evidence="2" type="ORF">GGQ68_003042</name>
</gene>
<dbReference type="EMBL" id="JACIEJ010000007">
    <property type="protein sequence ID" value="MBB3986699.1"/>
    <property type="molecule type" value="Genomic_DNA"/>
</dbReference>
<evidence type="ECO:0000313" key="3">
    <source>
        <dbReference type="Proteomes" id="UP000541426"/>
    </source>
</evidence>
<accession>A0A7W6DWS5</accession>
<name>A0A7W6DWS5_9RHOB</name>
<keyword evidence="1" id="KW-0732">Signal</keyword>
<proteinExistence type="predicted"/>
<feature type="chain" id="PRO_5031318466" evidence="1">
    <location>
        <begin position="22"/>
        <end position="227"/>
    </location>
</feature>
<organism evidence="2 3">
    <name type="scientific">Sagittula marina</name>
    <dbReference type="NCBI Taxonomy" id="943940"/>
    <lineage>
        <taxon>Bacteria</taxon>
        <taxon>Pseudomonadati</taxon>
        <taxon>Pseudomonadota</taxon>
        <taxon>Alphaproteobacteria</taxon>
        <taxon>Rhodobacterales</taxon>
        <taxon>Roseobacteraceae</taxon>
        <taxon>Sagittula</taxon>
    </lineage>
</organism>
<keyword evidence="3" id="KW-1185">Reference proteome</keyword>
<dbReference type="AlphaFoldDB" id="A0A7W6DWS5"/>
<evidence type="ECO:0000256" key="1">
    <source>
        <dbReference type="SAM" id="SignalP"/>
    </source>
</evidence>
<reference evidence="2 3" key="1">
    <citation type="submission" date="2020-08" db="EMBL/GenBank/DDBJ databases">
        <title>Genomic Encyclopedia of Type Strains, Phase IV (KMG-IV): sequencing the most valuable type-strain genomes for metagenomic binning, comparative biology and taxonomic classification.</title>
        <authorList>
            <person name="Goeker M."/>
        </authorList>
    </citation>
    <scope>NUCLEOTIDE SEQUENCE [LARGE SCALE GENOMIC DNA]</scope>
    <source>
        <strain evidence="2 3">DSM 102235</strain>
    </source>
</reference>
<comment type="caution">
    <text evidence="2">The sequence shown here is derived from an EMBL/GenBank/DDBJ whole genome shotgun (WGS) entry which is preliminary data.</text>
</comment>
<dbReference type="RefSeq" id="WP_183967289.1">
    <property type="nucleotide sequence ID" value="NZ_BAABBZ010000006.1"/>
</dbReference>
<evidence type="ECO:0000313" key="2">
    <source>
        <dbReference type="EMBL" id="MBB3986699.1"/>
    </source>
</evidence>
<dbReference type="Proteomes" id="UP000541426">
    <property type="component" value="Unassembled WGS sequence"/>
</dbReference>
<protein>
    <submittedName>
        <fullName evidence="2">Uncharacterized protein</fullName>
    </submittedName>
</protein>
<feature type="signal peptide" evidence="1">
    <location>
        <begin position="1"/>
        <end position="21"/>
    </location>
</feature>
<sequence>MRHILSAALMTGLLAAGTAQAGACDYKPSRLAASAKDKAAPVVGGVGTVAKTGAKTIGHYALMHPEKSISLVSSVAGSGAASSAAAGASGLGATAIAVITAPVTLIVGAITFGAAGSYEGLCYFKVDRVTEPDAVRSIVEDIASNDPLVWTRNTNSGPVMVLGSPEGETVYPIKNLYVADGVMKVRGWGINDSLGPVAYVALEEDAATPKAIDTEPEAVVTPEAASE</sequence>